<gene>
    <name evidence="1" type="ORF">HCG48_24120</name>
</gene>
<protein>
    <submittedName>
        <fullName evidence="1">Uncharacterized protein</fullName>
    </submittedName>
</protein>
<evidence type="ECO:0000313" key="2">
    <source>
        <dbReference type="Proteomes" id="UP000500857"/>
    </source>
</evidence>
<dbReference type="EMBL" id="CP051167">
    <property type="protein sequence ID" value="QIZ73304.1"/>
    <property type="molecule type" value="Genomic_DNA"/>
</dbReference>
<sequence length="337" mass="36537">MTVNLFNENLYLSNYPDVRAAVEAGVFSSGRQHFDRFGLNEGRVEISRFYDETYYLANQADVAAAVDRGAFVSGLAHYLQFGQAEGRPASPLFDETWYRRRYRDIAQAVSAGAFKSGLEHYILLGEAEGRSGTPFNEFAYKDDYPDVAEAIAAGTVVSGLAHYLDFGRTEGREALFSGTSGNDTVTAFGPIPTLVGVDVLPGECVVGGTPVGGECLQFVSEGVDERDVLVGGEGVDRFVLGSLLVTRVGVVERNFYVGNGDLDRADILNFEVGRDRLVLPSRESDYLFEADGDRIAISYKGNSFQAIEPPDLMAAIEGVPSVEALKTRIDFQGSGDL</sequence>
<dbReference type="InterPro" id="IPR011049">
    <property type="entry name" value="Serralysin-like_metalloprot_C"/>
</dbReference>
<organism evidence="1 2">
    <name type="scientific">Oxynema aestuarii AP17</name>
    <dbReference type="NCBI Taxonomy" id="2064643"/>
    <lineage>
        <taxon>Bacteria</taxon>
        <taxon>Bacillati</taxon>
        <taxon>Cyanobacteriota</taxon>
        <taxon>Cyanophyceae</taxon>
        <taxon>Oscillatoriophycideae</taxon>
        <taxon>Oscillatoriales</taxon>
        <taxon>Oscillatoriaceae</taxon>
        <taxon>Oxynema</taxon>
        <taxon>Oxynema aestuarii</taxon>
    </lineage>
</organism>
<keyword evidence="2" id="KW-1185">Reference proteome</keyword>
<dbReference type="AlphaFoldDB" id="A0A6H1U390"/>
<reference evidence="1 2" key="1">
    <citation type="submission" date="2020-04" db="EMBL/GenBank/DDBJ databases">
        <authorList>
            <person name="Basu S."/>
            <person name="Maruthanayagam V."/>
            <person name="Chakraborty S."/>
            <person name="Pramanik A."/>
            <person name="Mukherjee J."/>
            <person name="Brink B."/>
        </authorList>
    </citation>
    <scope>NUCLEOTIDE SEQUENCE [LARGE SCALE GENOMIC DNA]</scope>
    <source>
        <strain evidence="1 2">AP17</strain>
    </source>
</reference>
<dbReference type="KEGG" id="oxy:HCG48_24120"/>
<dbReference type="Proteomes" id="UP000500857">
    <property type="component" value="Chromosome"/>
</dbReference>
<evidence type="ECO:0000313" key="1">
    <source>
        <dbReference type="EMBL" id="QIZ73304.1"/>
    </source>
</evidence>
<dbReference type="RefSeq" id="WP_168571450.1">
    <property type="nucleotide sequence ID" value="NZ_CP051167.1"/>
</dbReference>
<proteinExistence type="predicted"/>
<name>A0A6H1U390_9CYAN</name>
<dbReference type="SUPFAM" id="SSF51120">
    <property type="entry name" value="beta-Roll"/>
    <property type="match status" value="1"/>
</dbReference>
<accession>A0A6H1U390</accession>